<evidence type="ECO:0000313" key="1">
    <source>
        <dbReference type="EMBL" id="MDQ0289038.1"/>
    </source>
</evidence>
<evidence type="ECO:0000313" key="2">
    <source>
        <dbReference type="Proteomes" id="UP001238163"/>
    </source>
</evidence>
<dbReference type="EMBL" id="JAUSVL010000001">
    <property type="protein sequence ID" value="MDQ0289038.1"/>
    <property type="molecule type" value="Genomic_DNA"/>
</dbReference>
<dbReference type="RefSeq" id="WP_307260380.1">
    <property type="nucleotide sequence ID" value="NZ_JAUSVL010000001.1"/>
</dbReference>
<proteinExistence type="predicted"/>
<name>A0AAE3VEJ0_9BACT</name>
<protein>
    <submittedName>
        <fullName evidence="1">Uncharacterized protein</fullName>
    </submittedName>
</protein>
<accession>A0AAE3VEJ0</accession>
<gene>
    <name evidence="1" type="ORF">J3R75_001145</name>
</gene>
<keyword evidence="2" id="KW-1185">Reference proteome</keyword>
<dbReference type="Proteomes" id="UP001238163">
    <property type="component" value="Unassembled WGS sequence"/>
</dbReference>
<comment type="caution">
    <text evidence="1">The sequence shown here is derived from an EMBL/GenBank/DDBJ whole genome shotgun (WGS) entry which is preliminary data.</text>
</comment>
<reference evidence="1" key="1">
    <citation type="submission" date="2023-07" db="EMBL/GenBank/DDBJ databases">
        <title>Genomic Encyclopedia of Type Strains, Phase IV (KMG-IV): sequencing the most valuable type-strain genomes for metagenomic binning, comparative biology and taxonomic classification.</title>
        <authorList>
            <person name="Goeker M."/>
        </authorList>
    </citation>
    <scope>NUCLEOTIDE SEQUENCE</scope>
    <source>
        <strain evidence="1">DSM 24202</strain>
    </source>
</reference>
<dbReference type="AlphaFoldDB" id="A0AAE3VEJ0"/>
<sequence length="92" mass="10150">MQSIGFIGAIVTPFSPAPPTYIRVGHDDGGFSLTAAKKWAAKRRDRLVGTHNDEYPNHTNKAAEIILTHNLLLFSVFLLVRGRIFGYFSCGS</sequence>
<organism evidence="1 2">
    <name type="scientific">Oligosphaera ethanolica</name>
    <dbReference type="NCBI Taxonomy" id="760260"/>
    <lineage>
        <taxon>Bacteria</taxon>
        <taxon>Pseudomonadati</taxon>
        <taxon>Lentisphaerota</taxon>
        <taxon>Oligosphaeria</taxon>
        <taxon>Oligosphaerales</taxon>
        <taxon>Oligosphaeraceae</taxon>
        <taxon>Oligosphaera</taxon>
    </lineage>
</organism>